<sequence>MCACARLKSQRLSITRRGGGRKERKNLTKQKPVQKLLVYGNMGTVLALPAQGSAESRRVESDRLELYRPRGPVRINRQRRPFVTNRPYVSKTREN</sequence>
<accession>A0A4C1WWL6</accession>
<proteinExistence type="predicted"/>
<dbReference type="Proteomes" id="UP000299102">
    <property type="component" value="Unassembled WGS sequence"/>
</dbReference>
<comment type="caution">
    <text evidence="1">The sequence shown here is derived from an EMBL/GenBank/DDBJ whole genome shotgun (WGS) entry which is preliminary data.</text>
</comment>
<gene>
    <name evidence="1" type="ORF">EVAR_24476_1</name>
</gene>
<name>A0A4C1WWL6_EUMVA</name>
<reference evidence="1 2" key="1">
    <citation type="journal article" date="2019" name="Commun. Biol.">
        <title>The bagworm genome reveals a unique fibroin gene that provides high tensile strength.</title>
        <authorList>
            <person name="Kono N."/>
            <person name="Nakamura H."/>
            <person name="Ohtoshi R."/>
            <person name="Tomita M."/>
            <person name="Numata K."/>
            <person name="Arakawa K."/>
        </authorList>
    </citation>
    <scope>NUCLEOTIDE SEQUENCE [LARGE SCALE GENOMIC DNA]</scope>
</reference>
<evidence type="ECO:0000313" key="2">
    <source>
        <dbReference type="Proteomes" id="UP000299102"/>
    </source>
</evidence>
<dbReference type="EMBL" id="BGZK01000664">
    <property type="protein sequence ID" value="GBP55280.1"/>
    <property type="molecule type" value="Genomic_DNA"/>
</dbReference>
<protein>
    <submittedName>
        <fullName evidence="1">Uncharacterized protein</fullName>
    </submittedName>
</protein>
<evidence type="ECO:0000313" key="1">
    <source>
        <dbReference type="EMBL" id="GBP55280.1"/>
    </source>
</evidence>
<organism evidence="1 2">
    <name type="scientific">Eumeta variegata</name>
    <name type="common">Bagworm moth</name>
    <name type="synonym">Eumeta japonica</name>
    <dbReference type="NCBI Taxonomy" id="151549"/>
    <lineage>
        <taxon>Eukaryota</taxon>
        <taxon>Metazoa</taxon>
        <taxon>Ecdysozoa</taxon>
        <taxon>Arthropoda</taxon>
        <taxon>Hexapoda</taxon>
        <taxon>Insecta</taxon>
        <taxon>Pterygota</taxon>
        <taxon>Neoptera</taxon>
        <taxon>Endopterygota</taxon>
        <taxon>Lepidoptera</taxon>
        <taxon>Glossata</taxon>
        <taxon>Ditrysia</taxon>
        <taxon>Tineoidea</taxon>
        <taxon>Psychidae</taxon>
        <taxon>Oiketicinae</taxon>
        <taxon>Eumeta</taxon>
    </lineage>
</organism>
<dbReference type="AlphaFoldDB" id="A0A4C1WWL6"/>
<keyword evidence="2" id="KW-1185">Reference proteome</keyword>